<dbReference type="AlphaFoldDB" id="A0A834VY21"/>
<evidence type="ECO:0000313" key="2">
    <source>
        <dbReference type="EMBL" id="KAF7801412.1"/>
    </source>
</evidence>
<organism evidence="2 3">
    <name type="scientific">Senna tora</name>
    <dbReference type="NCBI Taxonomy" id="362788"/>
    <lineage>
        <taxon>Eukaryota</taxon>
        <taxon>Viridiplantae</taxon>
        <taxon>Streptophyta</taxon>
        <taxon>Embryophyta</taxon>
        <taxon>Tracheophyta</taxon>
        <taxon>Spermatophyta</taxon>
        <taxon>Magnoliopsida</taxon>
        <taxon>eudicotyledons</taxon>
        <taxon>Gunneridae</taxon>
        <taxon>Pentapetalae</taxon>
        <taxon>rosids</taxon>
        <taxon>fabids</taxon>
        <taxon>Fabales</taxon>
        <taxon>Fabaceae</taxon>
        <taxon>Caesalpinioideae</taxon>
        <taxon>Cassia clade</taxon>
        <taxon>Senna</taxon>
    </lineage>
</organism>
<dbReference type="Proteomes" id="UP000634136">
    <property type="component" value="Unassembled WGS sequence"/>
</dbReference>
<comment type="caution">
    <text evidence="2">The sequence shown here is derived from an EMBL/GenBank/DDBJ whole genome shotgun (WGS) entry which is preliminary data.</text>
</comment>
<feature type="transmembrane region" description="Helical" evidence="1">
    <location>
        <begin position="46"/>
        <end position="67"/>
    </location>
</feature>
<keyword evidence="1" id="KW-0812">Transmembrane</keyword>
<dbReference type="EMBL" id="JAAIUW010000013">
    <property type="protein sequence ID" value="KAF7801412.1"/>
    <property type="molecule type" value="Genomic_DNA"/>
</dbReference>
<evidence type="ECO:0000256" key="1">
    <source>
        <dbReference type="SAM" id="Phobius"/>
    </source>
</evidence>
<protein>
    <submittedName>
        <fullName evidence="2">Chaperone protein dnaJ 72</fullName>
    </submittedName>
</protein>
<accession>A0A834VY21</accession>
<evidence type="ECO:0000313" key="3">
    <source>
        <dbReference type="Proteomes" id="UP000634136"/>
    </source>
</evidence>
<keyword evidence="1" id="KW-1133">Transmembrane helix</keyword>
<proteinExistence type="predicted"/>
<reference evidence="2" key="1">
    <citation type="submission" date="2020-09" db="EMBL/GenBank/DDBJ databases">
        <title>Genome-Enabled Discovery of Anthraquinone Biosynthesis in Senna tora.</title>
        <authorList>
            <person name="Kang S.-H."/>
            <person name="Pandey R.P."/>
            <person name="Lee C.-M."/>
            <person name="Sim J.-S."/>
            <person name="Jeong J.-T."/>
            <person name="Choi B.-S."/>
            <person name="Jung M."/>
            <person name="Ginzburg D."/>
            <person name="Zhao K."/>
            <person name="Won S.Y."/>
            <person name="Oh T.-J."/>
            <person name="Yu Y."/>
            <person name="Kim N.-H."/>
            <person name="Lee O.R."/>
            <person name="Lee T.-H."/>
            <person name="Bashyal P."/>
            <person name="Kim T.-S."/>
            <person name="Lee W.-H."/>
            <person name="Kawkins C."/>
            <person name="Kim C.-K."/>
            <person name="Kim J.S."/>
            <person name="Ahn B.O."/>
            <person name="Rhee S.Y."/>
            <person name="Sohng J.K."/>
        </authorList>
    </citation>
    <scope>NUCLEOTIDE SEQUENCE</scope>
    <source>
        <tissue evidence="2">Leaf</tissue>
    </source>
</reference>
<sequence length="250" mass="27568">MQIETRVTLPSEANIEKKCSSCQKPKSSLKLGRHAINTKARFVSRFIIVCAAIPTTIVITIIIVIVVTTTPTSTREPASASASSRSYIVISTLPIIHEHLVSFGDLLESESSIVPHGLGGLRMLVRVELKGQFLEGRFDFVFGSACFTGLDGKRGVEKSVKCDRNEEDMFSASTSRKKKSGSWRVEGARGNGKSWHSGGRFFGRYGLGLSHMIRATLTSPYPMQSLKENIYVGKMRETCSYRAMKTEPIN</sequence>
<keyword evidence="3" id="KW-1185">Reference proteome</keyword>
<name>A0A834VY21_9FABA</name>
<gene>
    <name evidence="2" type="ORF">G2W53_040523</name>
</gene>
<keyword evidence="1" id="KW-0472">Membrane</keyword>